<organism evidence="4">
    <name type="scientific">Knufia peltigerae</name>
    <dbReference type="NCBI Taxonomy" id="1002370"/>
    <lineage>
        <taxon>Eukaryota</taxon>
        <taxon>Fungi</taxon>
        <taxon>Dikarya</taxon>
        <taxon>Ascomycota</taxon>
        <taxon>Pezizomycotina</taxon>
        <taxon>Eurotiomycetes</taxon>
        <taxon>Chaetothyriomycetidae</taxon>
        <taxon>Chaetothyriales</taxon>
        <taxon>Trichomeriaceae</taxon>
        <taxon>Knufia</taxon>
    </lineage>
</organism>
<reference evidence="4" key="1">
    <citation type="submission" date="2022-10" db="EMBL/GenBank/DDBJ databases">
        <title>Culturing micro-colonial fungi from biological soil crusts in the Mojave desert and describing Neophaeococcomyces mojavensis, and introducing the new genera and species Taxawa tesnikishii.</title>
        <authorList>
            <person name="Kurbessoian T."/>
            <person name="Stajich J.E."/>
        </authorList>
    </citation>
    <scope>NUCLEOTIDE SEQUENCE</scope>
    <source>
        <strain evidence="4">TK_35</strain>
    </source>
</reference>
<feature type="transmembrane region" description="Helical" evidence="2">
    <location>
        <begin position="113"/>
        <end position="138"/>
    </location>
</feature>
<feature type="compositionally biased region" description="Low complexity" evidence="1">
    <location>
        <begin position="189"/>
        <end position="213"/>
    </location>
</feature>
<feature type="compositionally biased region" description="Pro residues" evidence="1">
    <location>
        <begin position="214"/>
        <end position="224"/>
    </location>
</feature>
<protein>
    <recommendedName>
        <fullName evidence="3">AB hydrolase-1 domain-containing protein</fullName>
    </recommendedName>
</protein>
<evidence type="ECO:0000256" key="2">
    <source>
        <dbReference type="SAM" id="Phobius"/>
    </source>
</evidence>
<dbReference type="InterPro" id="IPR050471">
    <property type="entry name" value="AB_hydrolase"/>
</dbReference>
<dbReference type="SUPFAM" id="SSF53474">
    <property type="entry name" value="alpha/beta-Hydrolases"/>
    <property type="match status" value="1"/>
</dbReference>
<feature type="region of interest" description="Disordered" evidence="1">
    <location>
        <begin position="189"/>
        <end position="227"/>
    </location>
</feature>
<sequence>MSTRFDLPEGGPLAPIVPPTSESAVSWGAILAGAVAAAALALILLILGVGLGLSSVSPWSFEGVSKETFGWTSAAWLTFTALAASGLGGYLAGRLRTRWTRIHGDETYFRDTAHGFVSWAVATLLTAGLLTSAIGGVLGAGAKMAGVTAGAVASTAGAAAAGVGSAMSAAPEGDLNYWVDSLFRNATTPGADAAGAPPAPPAAGAAPGNGPMDPAAPPPPPPEPIEQWLSREDFSYLFMDCHGYGGMRDAPGAYTIDEIAPDALDLMTALGHERFSVAGHSMGGMAIERMAVLAPERIRGTVAIAPAPCGGIAYDAATRSLLEAAAVEGAGGWARSHLQPCIDGAYLSVPLPAGHAGGSAGCRALPDERDAAGPGGHGIVPERGVGSGMNGF</sequence>
<evidence type="ECO:0000313" key="4">
    <source>
        <dbReference type="EMBL" id="KAJ9621751.1"/>
    </source>
</evidence>
<feature type="transmembrane region" description="Helical" evidence="2">
    <location>
        <begin position="29"/>
        <end position="53"/>
    </location>
</feature>
<dbReference type="InterPro" id="IPR029058">
    <property type="entry name" value="AB_hydrolase_fold"/>
</dbReference>
<name>A0AA38XTH3_9EURO</name>
<dbReference type="PANTHER" id="PTHR43433:SF5">
    <property type="entry name" value="AB HYDROLASE-1 DOMAIN-CONTAINING PROTEIN"/>
    <property type="match status" value="1"/>
</dbReference>
<feature type="transmembrane region" description="Helical" evidence="2">
    <location>
        <begin position="73"/>
        <end position="92"/>
    </location>
</feature>
<dbReference type="EMBL" id="JAPDRN010000113">
    <property type="protein sequence ID" value="KAJ9621751.1"/>
    <property type="molecule type" value="Genomic_DNA"/>
</dbReference>
<feature type="domain" description="AB hydrolase-1" evidence="3">
    <location>
        <begin position="229"/>
        <end position="319"/>
    </location>
</feature>
<keyword evidence="2" id="KW-0472">Membrane</keyword>
<dbReference type="InterPro" id="IPR000073">
    <property type="entry name" value="AB_hydrolase_1"/>
</dbReference>
<dbReference type="AlphaFoldDB" id="A0AA38XTH3"/>
<proteinExistence type="predicted"/>
<dbReference type="Pfam" id="PF00561">
    <property type="entry name" value="Abhydrolase_1"/>
    <property type="match status" value="1"/>
</dbReference>
<keyword evidence="2" id="KW-1133">Transmembrane helix</keyword>
<dbReference type="Gene3D" id="3.40.50.1820">
    <property type="entry name" value="alpha/beta hydrolase"/>
    <property type="match status" value="1"/>
</dbReference>
<evidence type="ECO:0000259" key="3">
    <source>
        <dbReference type="Pfam" id="PF00561"/>
    </source>
</evidence>
<accession>A0AA38XTH3</accession>
<dbReference type="PANTHER" id="PTHR43433">
    <property type="entry name" value="HYDROLASE, ALPHA/BETA FOLD FAMILY PROTEIN"/>
    <property type="match status" value="1"/>
</dbReference>
<comment type="caution">
    <text evidence="4">The sequence shown here is derived from an EMBL/GenBank/DDBJ whole genome shotgun (WGS) entry which is preliminary data.</text>
</comment>
<gene>
    <name evidence="4" type="ORF">H2204_011789</name>
</gene>
<evidence type="ECO:0000256" key="1">
    <source>
        <dbReference type="SAM" id="MobiDB-lite"/>
    </source>
</evidence>
<keyword evidence="2" id="KW-0812">Transmembrane</keyword>
<feature type="region of interest" description="Disordered" evidence="1">
    <location>
        <begin position="370"/>
        <end position="392"/>
    </location>
</feature>